<name>A0A8S1IN29_9CHLO</name>
<reference evidence="2" key="1">
    <citation type="submission" date="2020-12" db="EMBL/GenBank/DDBJ databases">
        <authorList>
            <person name="Iha C."/>
        </authorList>
    </citation>
    <scope>NUCLEOTIDE SEQUENCE</scope>
</reference>
<evidence type="ECO:0000313" key="3">
    <source>
        <dbReference type="Proteomes" id="UP000708148"/>
    </source>
</evidence>
<dbReference type="Proteomes" id="UP000708148">
    <property type="component" value="Unassembled WGS sequence"/>
</dbReference>
<feature type="compositionally biased region" description="Polar residues" evidence="1">
    <location>
        <begin position="1091"/>
        <end position="1103"/>
    </location>
</feature>
<feature type="region of interest" description="Disordered" evidence="1">
    <location>
        <begin position="1000"/>
        <end position="1058"/>
    </location>
</feature>
<feature type="compositionally biased region" description="Basic and acidic residues" evidence="1">
    <location>
        <begin position="96"/>
        <end position="111"/>
    </location>
</feature>
<feature type="compositionally biased region" description="Basic and acidic residues" evidence="1">
    <location>
        <begin position="894"/>
        <end position="905"/>
    </location>
</feature>
<feature type="compositionally biased region" description="Polar residues" evidence="1">
    <location>
        <begin position="462"/>
        <end position="481"/>
    </location>
</feature>
<feature type="compositionally biased region" description="Basic residues" evidence="1">
    <location>
        <begin position="430"/>
        <end position="441"/>
    </location>
</feature>
<feature type="compositionally biased region" description="Polar residues" evidence="1">
    <location>
        <begin position="327"/>
        <end position="336"/>
    </location>
</feature>
<organism evidence="2 3">
    <name type="scientific">Ostreobium quekettii</name>
    <dbReference type="NCBI Taxonomy" id="121088"/>
    <lineage>
        <taxon>Eukaryota</taxon>
        <taxon>Viridiplantae</taxon>
        <taxon>Chlorophyta</taxon>
        <taxon>core chlorophytes</taxon>
        <taxon>Ulvophyceae</taxon>
        <taxon>TCBD clade</taxon>
        <taxon>Bryopsidales</taxon>
        <taxon>Ostreobineae</taxon>
        <taxon>Ostreobiaceae</taxon>
        <taxon>Ostreobium</taxon>
    </lineage>
</organism>
<evidence type="ECO:0000256" key="1">
    <source>
        <dbReference type="SAM" id="MobiDB-lite"/>
    </source>
</evidence>
<feature type="compositionally biased region" description="Basic and acidic residues" evidence="1">
    <location>
        <begin position="158"/>
        <end position="174"/>
    </location>
</feature>
<feature type="compositionally biased region" description="Basic and acidic residues" evidence="1">
    <location>
        <begin position="799"/>
        <end position="810"/>
    </location>
</feature>
<feature type="compositionally biased region" description="Polar residues" evidence="1">
    <location>
        <begin position="492"/>
        <end position="503"/>
    </location>
</feature>
<dbReference type="EMBL" id="CAJHUC010000436">
    <property type="protein sequence ID" value="CAD7696126.1"/>
    <property type="molecule type" value="Genomic_DNA"/>
</dbReference>
<feature type="compositionally biased region" description="Basic and acidic residues" evidence="1">
    <location>
        <begin position="340"/>
        <end position="358"/>
    </location>
</feature>
<feature type="compositionally biased region" description="Polar residues" evidence="1">
    <location>
        <begin position="1003"/>
        <end position="1015"/>
    </location>
</feature>
<feature type="compositionally biased region" description="Low complexity" evidence="1">
    <location>
        <begin position="839"/>
        <end position="854"/>
    </location>
</feature>
<protein>
    <submittedName>
        <fullName evidence="2">Uncharacterized protein</fullName>
    </submittedName>
</protein>
<feature type="compositionally biased region" description="Basic and acidic residues" evidence="1">
    <location>
        <begin position="419"/>
        <end position="429"/>
    </location>
</feature>
<feature type="compositionally biased region" description="Basic and acidic residues" evidence="1">
    <location>
        <begin position="777"/>
        <end position="792"/>
    </location>
</feature>
<gene>
    <name evidence="2" type="ORF">OSTQU699_LOCUS1487</name>
</gene>
<feature type="region of interest" description="Disordered" evidence="1">
    <location>
        <begin position="1086"/>
        <end position="1124"/>
    </location>
</feature>
<feature type="region of interest" description="Disordered" evidence="1">
    <location>
        <begin position="634"/>
        <end position="937"/>
    </location>
</feature>
<feature type="region of interest" description="Disordered" evidence="1">
    <location>
        <begin position="57"/>
        <end position="360"/>
    </location>
</feature>
<comment type="caution">
    <text evidence="2">The sequence shown here is derived from an EMBL/GenBank/DDBJ whole genome shotgun (WGS) entry which is preliminary data.</text>
</comment>
<feature type="region of interest" description="Disordered" evidence="1">
    <location>
        <begin position="419"/>
        <end position="599"/>
    </location>
</feature>
<dbReference type="OrthoDB" id="568479at2759"/>
<dbReference type="AlphaFoldDB" id="A0A8S1IN29"/>
<keyword evidence="3" id="KW-1185">Reference proteome</keyword>
<feature type="compositionally biased region" description="Basic and acidic residues" evidence="1">
    <location>
        <begin position="554"/>
        <end position="577"/>
    </location>
</feature>
<feature type="compositionally biased region" description="Basic and acidic residues" evidence="1">
    <location>
        <begin position="121"/>
        <end position="134"/>
    </location>
</feature>
<feature type="compositionally biased region" description="Polar residues" evidence="1">
    <location>
        <begin position="578"/>
        <end position="587"/>
    </location>
</feature>
<proteinExistence type="predicted"/>
<feature type="compositionally biased region" description="Basic and acidic residues" evidence="1">
    <location>
        <begin position="226"/>
        <end position="242"/>
    </location>
</feature>
<sequence length="1124" mass="121561">MPGNRVVKEAKVTVPLLVLVGGKWKEGAVAAFTHREVEASKANMSADEELARRLDQQLNRVPAAASGKRTRRVPDFYTPEVPGSNGRRQRRPTSPMKDDSDASSRDDSWKPDDEDDEDDADFKPEHNVERKWEPEMSPVGEDDRKANVAQRSESIGKSQDEERTRRDRKSKGLRELQALINDAHKEGSRQQQSGRGGAGQESTSEGEESESSPSHSHSCGGICQSHDGDLERETAASKERMLTKPGQSAEPVQSTGLVEEQQRLTRALRRQSQNGVSTDCLSSGAQQKSSVSGGQRQDAQKQGTASYPRKRQRLDDAAGGGQEPTRSRNTSTSQGGDTKANGEKSARKPDRKNTEKFPRMPMVLHGKEWYRARILKEDEDKIFVEFTGFEDGSFVKPFWLSKDSDLVWRGSYRGKDWKYLGDGAWEPRTHGGKKRATKRGRPCPQGRRRAGEDDTDDDSDPKQNGYTEETPQCMLSVSHRPQPNGREEDINGSENAPVLSQTSDNEDKSQSRAVGGAVHCNANIDGPSSRHIGRGTSLGNGCVESTAEGVEGSHQQETEKDSRREKENHALECEDGHLTQQANSVLQRTRFGRRDGDRNVGKEAAEELALGAEEQDVPVSDVVVCRVVEAEDTDVCGSAPRPNDAADGAPDRKPPPVNCSNMAHTTTTAPGNDCNGGQKQGAARGAGEDMGVGTGTCRTAQMPESLPQQEGQDVSDGRGSRDANEEDSNGPEDGPPNGEKKFSLDSGDEEAQHSGREEEVDLPELGIEGVSTSAKAGVERSSSKGETPHGDTGDGEEGTWEHVRRSERVKRLGWKGAWKRSCKTGNRSGNEDEAVPSLRGSQPASPGGQQQGRQQRIRTSKRIAAQAAANEASKKTGSEAKALVRTKSGALKRSLSEVEPVKSPREGVGPADPLRQRSKSHRPKSHRAAPSCSTPNRGYTPMVGRSMTHALALTSQALHWTAHNAIQRHIRKHLPYYTGHISDEKLGAFVELMEHLDGAMGMGQTNSGAPRSTPSHGHPDAQFAPGVERDGGQPRGFSPAAGNVQGSAGFRQGGQGPIPLPWGTMSPMIYPVVQFPMSVPGMELLHRPTGGVSTSQPGAQASQALAMPMPQPPGSNEVHTSTAR</sequence>
<feature type="compositionally biased region" description="Low complexity" evidence="1">
    <location>
        <begin position="211"/>
        <end position="221"/>
    </location>
</feature>
<feature type="compositionally biased region" description="Polar residues" evidence="1">
    <location>
        <begin position="270"/>
        <end position="305"/>
    </location>
</feature>
<feature type="compositionally biased region" description="Basic residues" evidence="1">
    <location>
        <begin position="916"/>
        <end position="927"/>
    </location>
</feature>
<feature type="compositionally biased region" description="Low complexity" evidence="1">
    <location>
        <begin position="676"/>
        <end position="685"/>
    </location>
</feature>
<evidence type="ECO:0000313" key="2">
    <source>
        <dbReference type="EMBL" id="CAD7696126.1"/>
    </source>
</evidence>
<feature type="compositionally biased region" description="Polar residues" evidence="1">
    <location>
        <begin position="658"/>
        <end position="670"/>
    </location>
</feature>
<feature type="compositionally biased region" description="Basic residues" evidence="1">
    <location>
        <begin position="811"/>
        <end position="822"/>
    </location>
</feature>
<accession>A0A8S1IN29</accession>